<gene>
    <name evidence="1" type="ORF">AZI87_16050</name>
</gene>
<dbReference type="AlphaFoldDB" id="A0A161QET0"/>
<organism evidence="1 2">
    <name type="scientific">Bdellovibrio bacteriovorus</name>
    <dbReference type="NCBI Taxonomy" id="959"/>
    <lineage>
        <taxon>Bacteria</taxon>
        <taxon>Pseudomonadati</taxon>
        <taxon>Bdellovibrionota</taxon>
        <taxon>Bdellovibrionia</taxon>
        <taxon>Bdellovibrionales</taxon>
        <taxon>Pseudobdellovibrionaceae</taxon>
        <taxon>Bdellovibrio</taxon>
    </lineage>
</organism>
<name>A0A161QET0_BDEBC</name>
<reference evidence="1 2" key="1">
    <citation type="submission" date="2016-03" db="EMBL/GenBank/DDBJ databases">
        <authorList>
            <person name="Ploux O."/>
        </authorList>
    </citation>
    <scope>NUCLEOTIDE SEQUENCE [LARGE SCALE GENOMIC DNA]</scope>
    <source>
        <strain evidence="1 2">EC13</strain>
    </source>
</reference>
<accession>A0A161QET0</accession>
<protein>
    <submittedName>
        <fullName evidence="1">Uncharacterized protein</fullName>
    </submittedName>
</protein>
<evidence type="ECO:0000313" key="1">
    <source>
        <dbReference type="EMBL" id="KYG62787.1"/>
    </source>
</evidence>
<comment type="caution">
    <text evidence="1">The sequence shown here is derived from an EMBL/GenBank/DDBJ whole genome shotgun (WGS) entry which is preliminary data.</text>
</comment>
<sequence length="196" mass="22729">MFKSFLGRSIPTLFFILLWVPQSAQAIFIRGNGGFAVQTQGLWFAQDVFEQQSKIEVLPRYSKAELLHAKITEYIFRLRYPVVAMDIYTSIQFGDCTASDFTQAETSYTFHETMRVLREAQAQNKITDFKLAAINFFDPARNSYRICTTPAFYPLSIEQRAVLIFHEIAYIYLELEKQNPPTAEDVRRLVAQILFK</sequence>
<dbReference type="EMBL" id="LUKD01000008">
    <property type="protein sequence ID" value="KYG62787.1"/>
    <property type="molecule type" value="Genomic_DNA"/>
</dbReference>
<evidence type="ECO:0000313" key="2">
    <source>
        <dbReference type="Proteomes" id="UP000075799"/>
    </source>
</evidence>
<dbReference type="Proteomes" id="UP000075799">
    <property type="component" value="Unassembled WGS sequence"/>
</dbReference>
<proteinExistence type="predicted"/>